<name>I4C133_DESTA</name>
<sequence length="624" mass="67854">MKRFSVILLAGLLLVAFAAPAFAWEFSMKGEWEYRFRYFGRTGDKDLFGQQFASEVGFAGQNIYGILDFATVPAALPTGPITVPPAPGLPTTASAFFPGFGAYTAGNPNQSAVGNGTLANVNTTAALAGMRIIRGGFSAYSSDAIYHDSRLTFYPEIRVNPAIRVHGVYTVGGLRNKYAQHNWPLVPGPSSPYMAGAGVPPIERYYVHQTSDNAYDTAAIGSWEQFRATIQVPWGILSLGVKDFPFGTGASLSNGLRSEAFLLVVPYGPMRFLWGVWLARNATNAGYGTIPDSDRKPSFFEGMLATYDSGDLSMGLGYILQNLHAKSYTNPNAAYFLTDGNPYGNAFDQNLQFWIAFMKYNNGRFFFNAEYAFFQQDRYHLIGPNGLGGLTAGAAPFFFEGYHWFTEFGVMAGPTKLSLMNAIASGPVLNTGNITKQYTAYPIDYQAMAPYQFLMFETYGGGNDAFSGPLLPADGHGMMSDAFCYAARMDYAVASNLNVWGSYIWAHRLEKAGYLFGGKNSAGGAANAAQIALFRTSAGRAAPPTGDPYVTDGYLGWEANAGVDWKLLEGLTAYLRYSYWQPGDWFKEAYQAHVPLPGGGVNDFGVLTSKDAIQAFHGSLMVNF</sequence>
<feature type="chain" id="PRO_5003686867" evidence="1">
    <location>
        <begin position="24"/>
        <end position="624"/>
    </location>
</feature>
<dbReference type="OrthoDB" id="5414714at2"/>
<protein>
    <submittedName>
        <fullName evidence="2">Uncharacterized protein</fullName>
    </submittedName>
</protein>
<dbReference type="RefSeq" id="WP_014808432.1">
    <property type="nucleotide sequence ID" value="NC_018025.1"/>
</dbReference>
<dbReference type="HOGENOM" id="CLU_467509_0_0_7"/>
<proteinExistence type="predicted"/>
<evidence type="ECO:0000313" key="3">
    <source>
        <dbReference type="Proteomes" id="UP000006055"/>
    </source>
</evidence>
<keyword evidence="3" id="KW-1185">Reference proteome</keyword>
<feature type="signal peptide" evidence="1">
    <location>
        <begin position="1"/>
        <end position="23"/>
    </location>
</feature>
<dbReference type="KEGG" id="dti:Desti_0541"/>
<dbReference type="Proteomes" id="UP000006055">
    <property type="component" value="Chromosome"/>
</dbReference>
<organism evidence="2 3">
    <name type="scientific">Desulfomonile tiedjei (strain ATCC 49306 / DSM 6799 / DCB-1)</name>
    <dbReference type="NCBI Taxonomy" id="706587"/>
    <lineage>
        <taxon>Bacteria</taxon>
        <taxon>Pseudomonadati</taxon>
        <taxon>Thermodesulfobacteriota</taxon>
        <taxon>Desulfomonilia</taxon>
        <taxon>Desulfomonilales</taxon>
        <taxon>Desulfomonilaceae</taxon>
        <taxon>Desulfomonile</taxon>
    </lineage>
</organism>
<accession>I4C133</accession>
<gene>
    <name evidence="2" type="ordered locus">Desti_0541</name>
</gene>
<evidence type="ECO:0000313" key="2">
    <source>
        <dbReference type="EMBL" id="AFM23274.1"/>
    </source>
</evidence>
<dbReference type="AlphaFoldDB" id="I4C133"/>
<evidence type="ECO:0000256" key="1">
    <source>
        <dbReference type="SAM" id="SignalP"/>
    </source>
</evidence>
<dbReference type="EMBL" id="CP003360">
    <property type="protein sequence ID" value="AFM23274.1"/>
    <property type="molecule type" value="Genomic_DNA"/>
</dbReference>
<reference evidence="3" key="1">
    <citation type="submission" date="2012-06" db="EMBL/GenBank/DDBJ databases">
        <title>Complete sequence of chromosome of Desulfomonile tiedjei DSM 6799.</title>
        <authorList>
            <person name="Lucas S."/>
            <person name="Copeland A."/>
            <person name="Lapidus A."/>
            <person name="Glavina del Rio T."/>
            <person name="Dalin E."/>
            <person name="Tice H."/>
            <person name="Bruce D."/>
            <person name="Goodwin L."/>
            <person name="Pitluck S."/>
            <person name="Peters L."/>
            <person name="Ovchinnikova G."/>
            <person name="Zeytun A."/>
            <person name="Lu M."/>
            <person name="Kyrpides N."/>
            <person name="Mavromatis K."/>
            <person name="Ivanova N."/>
            <person name="Brettin T."/>
            <person name="Detter J.C."/>
            <person name="Han C."/>
            <person name="Larimer F."/>
            <person name="Land M."/>
            <person name="Hauser L."/>
            <person name="Markowitz V."/>
            <person name="Cheng J.-F."/>
            <person name="Hugenholtz P."/>
            <person name="Woyke T."/>
            <person name="Wu D."/>
            <person name="Spring S."/>
            <person name="Schroeder M."/>
            <person name="Brambilla E."/>
            <person name="Klenk H.-P."/>
            <person name="Eisen J.A."/>
        </authorList>
    </citation>
    <scope>NUCLEOTIDE SEQUENCE [LARGE SCALE GENOMIC DNA]</scope>
    <source>
        <strain evidence="3">ATCC 49306 / DSM 6799 / DCB-1</strain>
    </source>
</reference>
<keyword evidence="1" id="KW-0732">Signal</keyword>